<evidence type="ECO:0000313" key="2">
    <source>
        <dbReference type="EMBL" id="KAF6759125.1"/>
    </source>
</evidence>
<gene>
    <name evidence="2" type="ORF">DFP72DRAFT_844406</name>
</gene>
<name>A0A8H6M8R1_9AGAR</name>
<feature type="compositionally biased region" description="Basic and acidic residues" evidence="1">
    <location>
        <begin position="273"/>
        <end position="294"/>
    </location>
</feature>
<feature type="region of interest" description="Disordered" evidence="1">
    <location>
        <begin position="226"/>
        <end position="251"/>
    </location>
</feature>
<dbReference type="EMBL" id="JACGCI010000016">
    <property type="protein sequence ID" value="KAF6759125.1"/>
    <property type="molecule type" value="Genomic_DNA"/>
</dbReference>
<keyword evidence="3" id="KW-1185">Reference proteome</keyword>
<evidence type="ECO:0000256" key="1">
    <source>
        <dbReference type="SAM" id="MobiDB-lite"/>
    </source>
</evidence>
<organism evidence="2 3">
    <name type="scientific">Ephemerocybe angulata</name>
    <dbReference type="NCBI Taxonomy" id="980116"/>
    <lineage>
        <taxon>Eukaryota</taxon>
        <taxon>Fungi</taxon>
        <taxon>Dikarya</taxon>
        <taxon>Basidiomycota</taxon>
        <taxon>Agaricomycotina</taxon>
        <taxon>Agaricomycetes</taxon>
        <taxon>Agaricomycetidae</taxon>
        <taxon>Agaricales</taxon>
        <taxon>Agaricineae</taxon>
        <taxon>Psathyrellaceae</taxon>
        <taxon>Ephemerocybe</taxon>
    </lineage>
</organism>
<protein>
    <submittedName>
        <fullName evidence="2">Uncharacterized protein</fullName>
    </submittedName>
</protein>
<reference evidence="2 3" key="1">
    <citation type="submission" date="2020-07" db="EMBL/GenBank/DDBJ databases">
        <title>Comparative genomics of pyrophilous fungi reveals a link between fire events and developmental genes.</title>
        <authorList>
            <consortium name="DOE Joint Genome Institute"/>
            <person name="Steindorff A.S."/>
            <person name="Carver A."/>
            <person name="Calhoun S."/>
            <person name="Stillman K."/>
            <person name="Liu H."/>
            <person name="Lipzen A."/>
            <person name="Pangilinan J."/>
            <person name="Labutti K."/>
            <person name="Bruns T.D."/>
            <person name="Grigoriev I.V."/>
        </authorList>
    </citation>
    <scope>NUCLEOTIDE SEQUENCE [LARGE SCALE GENOMIC DNA]</scope>
    <source>
        <strain evidence="2 3">CBS 144469</strain>
    </source>
</reference>
<dbReference type="Proteomes" id="UP000521943">
    <property type="component" value="Unassembled WGS sequence"/>
</dbReference>
<evidence type="ECO:0000313" key="3">
    <source>
        <dbReference type="Proteomes" id="UP000521943"/>
    </source>
</evidence>
<accession>A0A8H6M8R1</accession>
<feature type="compositionally biased region" description="Pro residues" evidence="1">
    <location>
        <begin position="239"/>
        <end position="250"/>
    </location>
</feature>
<dbReference type="AlphaFoldDB" id="A0A8H6M8R1"/>
<comment type="caution">
    <text evidence="2">The sequence shown here is derived from an EMBL/GenBank/DDBJ whole genome shotgun (WGS) entry which is preliminary data.</text>
</comment>
<sequence length="383" mass="42861">MAVVTRAQKAAQKAEAKRMCSMSYKHKVERAARVKARRGPKKSTIPSKTAAERRLDHIKMHGKRNVDIWIGAALAASKPWYEAEEPLVDGFKVQQLLVEDKVKVNMTVTEVKHVDQESPFVDESTWSLVVQIIVPRACGFLLPLSKSPCFILDSWYGFPTARESPIWVEFRTTPAPVIWMPRIEALEVVRIASLASWNTSKVDELVNWCTLLTTYSPLSTSLQRGSTADLKKQRLVPSTPIPEPPTPPKPKVVTGIVTNPMQIFRAHHNRRQSLKDGKAAAGKENREPKVETPSRPRRQVKAEPAPTPTLPLAPKARALVPVRHAHLKMQQAPRCQDSDGPFGSTSAPSERVIWAQLGYKLMLIQEDVIGDLQMSEDYFSFGD</sequence>
<proteinExistence type="predicted"/>
<feature type="region of interest" description="Disordered" evidence="1">
    <location>
        <begin position="267"/>
        <end position="312"/>
    </location>
</feature>